<name>A0A4R1KEZ2_9GAMM</name>
<dbReference type="InterPro" id="IPR052894">
    <property type="entry name" value="AsmA-related"/>
</dbReference>
<evidence type="ECO:0000313" key="2">
    <source>
        <dbReference type="EMBL" id="TCK63298.1"/>
    </source>
</evidence>
<dbReference type="OrthoDB" id="6375992at2"/>
<evidence type="ECO:0000313" key="3">
    <source>
        <dbReference type="Proteomes" id="UP000295565"/>
    </source>
</evidence>
<keyword evidence="1" id="KW-0812">Transmembrane</keyword>
<accession>A0A4R1KEZ2</accession>
<reference evidence="2 3" key="1">
    <citation type="submission" date="2019-03" db="EMBL/GenBank/DDBJ databases">
        <title>Genomic Encyclopedia of Type Strains, Phase IV (KMG-IV): sequencing the most valuable type-strain genomes for metagenomic binning, comparative biology and taxonomic classification.</title>
        <authorList>
            <person name="Goeker M."/>
        </authorList>
    </citation>
    <scope>NUCLEOTIDE SEQUENCE [LARGE SCALE GENOMIC DNA]</scope>
    <source>
        <strain evidence="2 3">DSM 18577</strain>
    </source>
</reference>
<evidence type="ECO:0000256" key="1">
    <source>
        <dbReference type="SAM" id="Phobius"/>
    </source>
</evidence>
<dbReference type="GO" id="GO:0005886">
    <property type="term" value="C:plasma membrane"/>
    <property type="evidence" value="ECO:0007669"/>
    <property type="project" value="TreeGrafter"/>
</dbReference>
<proteinExistence type="predicted"/>
<gene>
    <name evidence="2" type="ORF">EV690_0183</name>
</gene>
<dbReference type="RefSeq" id="WP_131911057.1">
    <property type="nucleotide sequence ID" value="NZ_OU594967.1"/>
</dbReference>
<protein>
    <submittedName>
        <fullName evidence="2">AsmA-like protein</fullName>
    </submittedName>
</protein>
<comment type="caution">
    <text evidence="2">The sequence shown here is derived from an EMBL/GenBank/DDBJ whole genome shotgun (WGS) entry which is preliminary data.</text>
</comment>
<dbReference type="EMBL" id="SMGD01000002">
    <property type="protein sequence ID" value="TCK63298.1"/>
    <property type="molecule type" value="Genomic_DNA"/>
</dbReference>
<dbReference type="PANTHER" id="PTHR30441">
    <property type="entry name" value="DUF748 DOMAIN-CONTAINING PROTEIN"/>
    <property type="match status" value="1"/>
</dbReference>
<feature type="transmembrane region" description="Helical" evidence="1">
    <location>
        <begin position="7"/>
        <end position="26"/>
    </location>
</feature>
<dbReference type="PANTHER" id="PTHR30441:SF4">
    <property type="entry name" value="PROTEIN ASMA"/>
    <property type="match status" value="1"/>
</dbReference>
<organism evidence="2 3">
    <name type="scientific">Celerinatantimonas diazotrophica</name>
    <dbReference type="NCBI Taxonomy" id="412034"/>
    <lineage>
        <taxon>Bacteria</taxon>
        <taxon>Pseudomonadati</taxon>
        <taxon>Pseudomonadota</taxon>
        <taxon>Gammaproteobacteria</taxon>
        <taxon>Celerinatantimonadaceae</taxon>
        <taxon>Celerinatantimonas</taxon>
    </lineage>
</organism>
<dbReference type="Proteomes" id="UP000295565">
    <property type="component" value="Unassembled WGS sequence"/>
</dbReference>
<keyword evidence="3" id="KW-1185">Reference proteome</keyword>
<dbReference type="AlphaFoldDB" id="A0A4R1KEZ2"/>
<keyword evidence="1" id="KW-0472">Membrane</keyword>
<keyword evidence="1" id="KW-1133">Transmembrane helix</keyword>
<sequence length="718" mass="80457">MRWIRDLFFIIILILLCAVTFFIFSFNPDDYQNQLHNWALRQGWHINYQQSHWQFTDPFTWQLDNVSLAKAGDVALLSPHISLTLKPLALFSGKLELAQLNLTRPKITFALNRRASWQLHIPAISHYQIDNINIQNAQISWQDRHGKIPWQLENAQLEIRNWHQHGNTPWQLRGISDALKTPEGKLTQPQFDLHISHHQWQIKQLNFQLAGATIETDGAYHAGQLALNQMQIDGLKLQPAQLSDVTLPSLPEFIQSVDINDLELNSANLQTQLSHIPLVVNNLNGDIRLLHWQRNTPQALTGNFDLTINNMLFSQLPIGNLSLQGALSGQSLAVNQLSAQLQPGQLNASFNYNWQKQPNLDITSLNASNAVIALSDTSEQTIKTLRKVWPVTLKVDQASFNDMKLLSYNSALPLSIRSMELSLSDLKLLDQGQFVSLKQALHPDTSIFWQAPDVAFRGLIINNASVDLGPDQNPDQTHINLYGELPQGQLQWQATLQNQQPSLPWNGKLSVLILDISPLSRLTSNSDFKLGGDLEIDGHLSGALSKGLSSVNGQLSASSSQLAFNRNLQPLWQQLLKDPKTSLPAHQELLTQGVSALWQDPKQIPEGTTLFNQAKLNVDITQGVIQVDQTQLSSQPYNWLVSGQIDLNNQQYNALSIGVTDQGCVLLSQLLDGPWRAPQVRIDQYQIDQSYLPQTNTFVKDSQSSGKCQLKPVASPAQ</sequence>
<dbReference type="GO" id="GO:0090313">
    <property type="term" value="P:regulation of protein targeting to membrane"/>
    <property type="evidence" value="ECO:0007669"/>
    <property type="project" value="TreeGrafter"/>
</dbReference>